<keyword evidence="3" id="KW-0969">Cilium</keyword>
<organism evidence="7 8">
    <name type="scientific">Diaphorina citri</name>
    <name type="common">Asian citrus psyllid</name>
    <dbReference type="NCBI Taxonomy" id="121845"/>
    <lineage>
        <taxon>Eukaryota</taxon>
        <taxon>Metazoa</taxon>
        <taxon>Ecdysozoa</taxon>
        <taxon>Arthropoda</taxon>
        <taxon>Hexapoda</taxon>
        <taxon>Insecta</taxon>
        <taxon>Pterygota</taxon>
        <taxon>Neoptera</taxon>
        <taxon>Paraneoptera</taxon>
        <taxon>Hemiptera</taxon>
        <taxon>Sternorrhyncha</taxon>
        <taxon>Psylloidea</taxon>
        <taxon>Psyllidae</taxon>
        <taxon>Diaphorininae</taxon>
        <taxon>Diaphorina</taxon>
    </lineage>
</organism>
<evidence type="ECO:0000256" key="6">
    <source>
        <dbReference type="SAM" id="MobiDB-lite"/>
    </source>
</evidence>
<keyword evidence="7" id="KW-1185">Reference proteome</keyword>
<dbReference type="AlphaFoldDB" id="A0A1S3D3V4"/>
<feature type="region of interest" description="Disordered" evidence="6">
    <location>
        <begin position="571"/>
        <end position="612"/>
    </location>
</feature>
<dbReference type="InterPro" id="IPR006802">
    <property type="entry name" value="Radial_spoke"/>
</dbReference>
<comment type="subcellular location">
    <subcellularLocation>
        <location evidence="1">Cytoplasm</location>
        <location evidence="1">Cytoskeleton</location>
        <location evidence="1">Cilium axoneme</location>
    </subcellularLocation>
</comment>
<accession>A0A1S3D3V4</accession>
<reference evidence="8" key="1">
    <citation type="submission" date="2025-08" db="UniProtKB">
        <authorList>
            <consortium name="RefSeq"/>
        </authorList>
    </citation>
    <scope>IDENTIFICATION</scope>
</reference>
<sequence length="612" mass="69960">MESNQPAGSLSSPPSSPSIPGQTVSSRRTGEYEAISEDGMRSSLSLINHFVDQGPIQTDLERGVAYLQQVGHCGTSVYEHLRTIIKKILETRPENVIDFFEEYSRQIRADNYYQRPESFIEPWISARSIEYAKLQMSNFKLFVSTEPTGSNIPEEGAYKGSDDGEGPPDEIKNYEELLHYILPQVGLGFPKKSTLAFVFAMKKLEQIPGLENCRFWGKIFGLKKDYFIAEANLTDEERERRLLEIENENEQESEEVELLPTDLGPAQSAVTLKLLDEAIEDEHSEFHFAYVMPPLPVAKFKKPVEIKAEEPGTGANKKTYFVCHELGENWIELPDVTPTQIIVARQITCYFTGDLDTPMNTFPAFPGKEINYLRAQIARISASCHISPQGLYMLVEDDDDDDDDEDTKVKTNYVLDEEFEGQSLLNLLEPNMEYWCHHSNELLKQGRVNWWNPKSAVEGEEEAEEEEDEEEEEEEKVEEEPEVGKQLLTAVAEDVFDDLTPAWNVKSSSVVDETKAMAIATSNIWPGAYAFARERRSENIYFGWGQKHLVRGFTPFQIPLYQSQFLWGDNLLEQDDPTPEQEEDYRQSLIKPVSEEMEEEENEEEAEEEESD</sequence>
<keyword evidence="5" id="KW-0966">Cell projection</keyword>
<dbReference type="CDD" id="cd22963">
    <property type="entry name" value="DD_CrRSP4-like"/>
    <property type="match status" value="1"/>
</dbReference>
<dbReference type="Pfam" id="PF04712">
    <property type="entry name" value="Radial_spoke"/>
    <property type="match status" value="1"/>
</dbReference>
<dbReference type="CTD" id="345895"/>
<evidence type="ECO:0000313" key="8">
    <source>
        <dbReference type="RefSeq" id="XP_008473810.1"/>
    </source>
</evidence>
<gene>
    <name evidence="8" type="primary">LOC103510890</name>
</gene>
<evidence type="ECO:0000256" key="5">
    <source>
        <dbReference type="ARBA" id="ARBA00023273"/>
    </source>
</evidence>
<dbReference type="GeneID" id="103510890"/>
<dbReference type="PaxDb" id="121845-A0A1S3D3V4"/>
<dbReference type="PANTHER" id="PTHR13159:SF0">
    <property type="entry name" value="RADIAL SPOKE HEAD 6 HOMOLOG A"/>
    <property type="match status" value="1"/>
</dbReference>
<feature type="compositionally biased region" description="Acidic residues" evidence="6">
    <location>
        <begin position="458"/>
        <end position="481"/>
    </location>
</feature>
<feature type="compositionally biased region" description="Acidic residues" evidence="6">
    <location>
        <begin position="595"/>
        <end position="612"/>
    </location>
</feature>
<dbReference type="PANTHER" id="PTHR13159">
    <property type="entry name" value="RADIAL SPOKEHEAD-RELATED"/>
    <property type="match status" value="1"/>
</dbReference>
<dbReference type="Proteomes" id="UP000079169">
    <property type="component" value="Unplaced"/>
</dbReference>
<protein>
    <submittedName>
        <fullName evidence="8">Radial spoke head protein 6 homolog A</fullName>
    </submittedName>
</protein>
<keyword evidence="2" id="KW-0963">Cytoplasm</keyword>
<evidence type="ECO:0000256" key="2">
    <source>
        <dbReference type="ARBA" id="ARBA00022490"/>
    </source>
</evidence>
<keyword evidence="4" id="KW-0206">Cytoskeleton</keyword>
<feature type="compositionally biased region" description="Acidic residues" evidence="6">
    <location>
        <begin position="572"/>
        <end position="583"/>
    </location>
</feature>
<proteinExistence type="predicted"/>
<dbReference type="GO" id="GO:0001534">
    <property type="term" value="C:radial spoke"/>
    <property type="evidence" value="ECO:0007669"/>
    <property type="project" value="InterPro"/>
</dbReference>
<dbReference type="OMA" id="CVYFGNG"/>
<dbReference type="GO" id="GO:0060294">
    <property type="term" value="P:cilium movement involved in cell motility"/>
    <property type="evidence" value="ECO:0007669"/>
    <property type="project" value="InterPro"/>
</dbReference>
<feature type="region of interest" description="Disordered" evidence="6">
    <location>
        <begin position="455"/>
        <end position="483"/>
    </location>
</feature>
<dbReference type="OrthoDB" id="272202at2759"/>
<dbReference type="STRING" id="121845.A0A1S3D3V4"/>
<name>A0A1S3D3V4_DIACI</name>
<feature type="region of interest" description="Disordered" evidence="6">
    <location>
        <begin position="1"/>
        <end position="35"/>
    </location>
</feature>
<dbReference type="KEGG" id="dci:103510890"/>
<evidence type="ECO:0000256" key="3">
    <source>
        <dbReference type="ARBA" id="ARBA00023069"/>
    </source>
</evidence>
<evidence type="ECO:0000313" key="7">
    <source>
        <dbReference type="Proteomes" id="UP000079169"/>
    </source>
</evidence>
<dbReference type="GO" id="GO:0035082">
    <property type="term" value="P:axoneme assembly"/>
    <property type="evidence" value="ECO:0007669"/>
    <property type="project" value="TreeGrafter"/>
</dbReference>
<evidence type="ECO:0000256" key="4">
    <source>
        <dbReference type="ARBA" id="ARBA00023212"/>
    </source>
</evidence>
<dbReference type="RefSeq" id="XP_008473810.1">
    <property type="nucleotide sequence ID" value="XM_008475588.3"/>
</dbReference>
<evidence type="ECO:0000256" key="1">
    <source>
        <dbReference type="ARBA" id="ARBA00004430"/>
    </source>
</evidence>